<dbReference type="EMBL" id="JAKIKS010000005">
    <property type="protein sequence ID" value="MCL1123418.1"/>
    <property type="molecule type" value="Genomic_DNA"/>
</dbReference>
<reference evidence="1 2" key="1">
    <citation type="submission" date="2022-01" db="EMBL/GenBank/DDBJ databases">
        <title>Whole genome-based taxonomy of the Shewanellaceae.</title>
        <authorList>
            <person name="Martin-Rodriguez A.J."/>
        </authorList>
    </citation>
    <scope>NUCLEOTIDE SEQUENCE [LARGE SCALE GENOMIC DNA]</scope>
    <source>
        <strain evidence="1 2">DSM 17177</strain>
    </source>
</reference>
<dbReference type="Proteomes" id="UP001203423">
    <property type="component" value="Unassembled WGS sequence"/>
</dbReference>
<evidence type="ECO:0000313" key="2">
    <source>
        <dbReference type="Proteomes" id="UP001203423"/>
    </source>
</evidence>
<comment type="caution">
    <text evidence="1">The sequence shown here is derived from an EMBL/GenBank/DDBJ whole genome shotgun (WGS) entry which is preliminary data.</text>
</comment>
<organism evidence="1 2">
    <name type="scientific">Shewanella surugensis</name>
    <dbReference type="NCBI Taxonomy" id="212020"/>
    <lineage>
        <taxon>Bacteria</taxon>
        <taxon>Pseudomonadati</taxon>
        <taxon>Pseudomonadota</taxon>
        <taxon>Gammaproteobacteria</taxon>
        <taxon>Alteromonadales</taxon>
        <taxon>Shewanellaceae</taxon>
        <taxon>Shewanella</taxon>
    </lineage>
</organism>
<gene>
    <name evidence="1" type="ORF">L2764_02710</name>
</gene>
<sequence length="66" mass="7865">MKQVRALLPHEFTTLEEAFKNHPKHRCRVRAHAILSSYHGFTIKQISQLLLVRSSTVSLWFDQWFE</sequence>
<protein>
    <submittedName>
        <fullName evidence="1">Helix-turn-helix domain-containing protein</fullName>
    </submittedName>
</protein>
<accession>A0ABT0L6X1</accession>
<proteinExistence type="predicted"/>
<evidence type="ECO:0000313" key="1">
    <source>
        <dbReference type="EMBL" id="MCL1123418.1"/>
    </source>
</evidence>
<feature type="non-terminal residue" evidence="1">
    <location>
        <position position="66"/>
    </location>
</feature>
<name>A0ABT0L6X1_9GAMM</name>
<keyword evidence="2" id="KW-1185">Reference proteome</keyword>